<evidence type="ECO:0000259" key="2">
    <source>
        <dbReference type="PROSITE" id="PS50846"/>
    </source>
</evidence>
<dbReference type="PANTHER" id="PTHR22814:SF336">
    <property type="entry name" value="HEAVY METAL-ASSOCIATED ISOPRENYLATED PLANT PROTEIN 23"/>
    <property type="match status" value="1"/>
</dbReference>
<reference evidence="3" key="1">
    <citation type="submission" date="2024-02" db="EMBL/GenBank/DDBJ databases">
        <authorList>
            <consortium name="ELIXIR-Norway"/>
            <consortium name="Elixir Norway"/>
        </authorList>
    </citation>
    <scope>NUCLEOTIDE SEQUENCE</scope>
</reference>
<accession>A0ABP0WGR9</accession>
<dbReference type="InterPro" id="IPR036163">
    <property type="entry name" value="HMA_dom_sf"/>
</dbReference>
<evidence type="ECO:0000313" key="3">
    <source>
        <dbReference type="EMBL" id="CAK9264600.1"/>
    </source>
</evidence>
<proteinExistence type="predicted"/>
<dbReference type="CDD" id="cd00371">
    <property type="entry name" value="HMA"/>
    <property type="match status" value="1"/>
</dbReference>
<dbReference type="PANTHER" id="PTHR22814">
    <property type="entry name" value="COPPER TRANSPORT PROTEIN ATOX1-RELATED"/>
    <property type="match status" value="1"/>
</dbReference>
<evidence type="ECO:0000313" key="4">
    <source>
        <dbReference type="Proteomes" id="UP001497444"/>
    </source>
</evidence>
<dbReference type="PROSITE" id="PS50846">
    <property type="entry name" value="HMA_2"/>
    <property type="match status" value="1"/>
</dbReference>
<dbReference type="Pfam" id="PF00403">
    <property type="entry name" value="HMA"/>
    <property type="match status" value="1"/>
</dbReference>
<sequence length="272" mass="31633">MVSRLREIFRGTEEPWHHHGQPSQYILTDARGNTVRGSVPILELKVPMCCNKCEEKVKGHLKELEGVHDVVCDQTKQRVTVAGPVDPFLALRKAKKVKKKSDFFPTPPLVSVHSAPATMTADKIHRYVHGSGTVDYYDPGAGLTRSNSFGRQLGRLPSFGKVVHYETPAVYPVDQQHMRYYNHSRDHHDPYGEYSHRDYYGVMRRMPSFDRYRYHDAEFISMDDYQPPTPSYWEPQYVTHHYQRPPVYRSQVSFSKLPVTNPYYLKQIPSEY</sequence>
<name>A0ABP0WGR9_9BRYO</name>
<evidence type="ECO:0000256" key="1">
    <source>
        <dbReference type="ARBA" id="ARBA00022723"/>
    </source>
</evidence>
<organism evidence="3 4">
    <name type="scientific">Sphagnum jensenii</name>
    <dbReference type="NCBI Taxonomy" id="128206"/>
    <lineage>
        <taxon>Eukaryota</taxon>
        <taxon>Viridiplantae</taxon>
        <taxon>Streptophyta</taxon>
        <taxon>Embryophyta</taxon>
        <taxon>Bryophyta</taxon>
        <taxon>Sphagnophytina</taxon>
        <taxon>Sphagnopsida</taxon>
        <taxon>Sphagnales</taxon>
        <taxon>Sphagnaceae</taxon>
        <taxon>Sphagnum</taxon>
    </lineage>
</organism>
<keyword evidence="1" id="KW-0479">Metal-binding</keyword>
<dbReference type="EMBL" id="OZ020112">
    <property type="protein sequence ID" value="CAK9264600.1"/>
    <property type="molecule type" value="Genomic_DNA"/>
</dbReference>
<dbReference type="Gene3D" id="3.30.70.100">
    <property type="match status" value="1"/>
</dbReference>
<protein>
    <recommendedName>
        <fullName evidence="2">HMA domain-containing protein</fullName>
    </recommendedName>
</protein>
<feature type="domain" description="HMA" evidence="2">
    <location>
        <begin position="39"/>
        <end position="106"/>
    </location>
</feature>
<dbReference type="InterPro" id="IPR006121">
    <property type="entry name" value="HMA_dom"/>
</dbReference>
<gene>
    <name evidence="3" type="ORF">CSSPJE1EN1_LOCUS10078</name>
</gene>
<dbReference type="SUPFAM" id="SSF55008">
    <property type="entry name" value="HMA, heavy metal-associated domain"/>
    <property type="match status" value="1"/>
</dbReference>
<dbReference type="Proteomes" id="UP001497444">
    <property type="component" value="Chromosome 17"/>
</dbReference>
<keyword evidence="4" id="KW-1185">Reference proteome</keyword>